<keyword evidence="13" id="KW-1185">Reference proteome</keyword>
<gene>
    <name evidence="12" type="ORF">FSP39_012642</name>
</gene>
<evidence type="ECO:0000256" key="5">
    <source>
        <dbReference type="ARBA" id="ARBA00023054"/>
    </source>
</evidence>
<keyword evidence="8" id="KW-0539">Nucleus</keyword>
<evidence type="ECO:0000313" key="13">
    <source>
        <dbReference type="Proteomes" id="UP001186944"/>
    </source>
</evidence>
<evidence type="ECO:0000256" key="6">
    <source>
        <dbReference type="ARBA" id="ARBA00023159"/>
    </source>
</evidence>
<evidence type="ECO:0000256" key="9">
    <source>
        <dbReference type="ARBA" id="ARBA00031964"/>
    </source>
</evidence>
<accession>A0AA88Y0B2</accession>
<evidence type="ECO:0000256" key="1">
    <source>
        <dbReference type="ARBA" id="ARBA00004123"/>
    </source>
</evidence>
<evidence type="ECO:0000256" key="8">
    <source>
        <dbReference type="ARBA" id="ARBA00023242"/>
    </source>
</evidence>
<evidence type="ECO:0000256" key="7">
    <source>
        <dbReference type="ARBA" id="ARBA00023163"/>
    </source>
</evidence>
<dbReference type="Proteomes" id="UP001186944">
    <property type="component" value="Unassembled WGS sequence"/>
</dbReference>
<name>A0AA88Y0B2_PINIB</name>
<protein>
    <recommendedName>
        <fullName evidence="3">Mediator of RNA polymerase II transcription subunit 28</fullName>
    </recommendedName>
    <alternativeName>
        <fullName evidence="9">Mediator complex subunit 28</fullName>
    </alternativeName>
</protein>
<feature type="compositionally biased region" description="Polar residues" evidence="11">
    <location>
        <begin position="184"/>
        <end position="195"/>
    </location>
</feature>
<feature type="coiled-coil region" evidence="10">
    <location>
        <begin position="81"/>
        <end position="115"/>
    </location>
</feature>
<reference evidence="12" key="1">
    <citation type="submission" date="2019-08" db="EMBL/GenBank/DDBJ databases">
        <title>The improved chromosome-level genome for the pearl oyster Pinctada fucata martensii using PacBio sequencing and Hi-C.</title>
        <authorList>
            <person name="Zheng Z."/>
        </authorList>
    </citation>
    <scope>NUCLEOTIDE SEQUENCE</scope>
    <source>
        <strain evidence="12">ZZ-2019</strain>
        <tissue evidence="12">Adductor muscle</tissue>
    </source>
</reference>
<comment type="similarity">
    <text evidence="2">Belongs to the Mediator complex subunit 28 family.</text>
</comment>
<dbReference type="Pfam" id="PF11594">
    <property type="entry name" value="Med28"/>
    <property type="match status" value="1"/>
</dbReference>
<evidence type="ECO:0000256" key="4">
    <source>
        <dbReference type="ARBA" id="ARBA00023015"/>
    </source>
</evidence>
<comment type="caution">
    <text evidence="12">The sequence shown here is derived from an EMBL/GenBank/DDBJ whole genome shotgun (WGS) entry which is preliminary data.</text>
</comment>
<dbReference type="PANTHER" id="PTHR13512">
    <property type="entry name" value="MEDIATOR COMPLEX SUBUNIT 28"/>
    <property type="match status" value="1"/>
</dbReference>
<keyword evidence="6" id="KW-0010">Activator</keyword>
<keyword evidence="4" id="KW-0805">Transcription regulation</keyword>
<evidence type="ECO:0000256" key="10">
    <source>
        <dbReference type="SAM" id="Coils"/>
    </source>
</evidence>
<dbReference type="AlphaFoldDB" id="A0AA88Y0B2"/>
<dbReference type="EMBL" id="VSWD01000008">
    <property type="protein sequence ID" value="KAK3095278.1"/>
    <property type="molecule type" value="Genomic_DNA"/>
</dbReference>
<feature type="region of interest" description="Disordered" evidence="11">
    <location>
        <begin position="128"/>
        <end position="244"/>
    </location>
</feature>
<feature type="compositionally biased region" description="Gly residues" evidence="11">
    <location>
        <begin position="171"/>
        <end position="181"/>
    </location>
</feature>
<evidence type="ECO:0000256" key="2">
    <source>
        <dbReference type="ARBA" id="ARBA00005571"/>
    </source>
</evidence>
<evidence type="ECO:0000256" key="3">
    <source>
        <dbReference type="ARBA" id="ARBA00019683"/>
    </source>
</evidence>
<sequence>MASNGSGTHLVDDLEAAFQNCLSGLTSQEHFNVQDVDEIKAGTDQTVLKFLEIARQTEVLFLHKRLILSKQKPEQLMKDETDDLRAELERKDLLIKRHQEKLQQWQAKLKQVNNKGPISTAAPSTSQLVTQNPLPMGPPHQQQQHPVQHGPVGYGGMMRGQSQINIPDTGQGQGINIGPGPGFHQQSQIAQSQPSHMMLQRQGSGQGPGPGHQLGPHQPPPAYPQGPLQFLEQTMSSIGMPERR</sequence>
<organism evidence="12 13">
    <name type="scientific">Pinctada imbricata</name>
    <name type="common">Atlantic pearl-oyster</name>
    <name type="synonym">Pinctada martensii</name>
    <dbReference type="NCBI Taxonomy" id="66713"/>
    <lineage>
        <taxon>Eukaryota</taxon>
        <taxon>Metazoa</taxon>
        <taxon>Spiralia</taxon>
        <taxon>Lophotrochozoa</taxon>
        <taxon>Mollusca</taxon>
        <taxon>Bivalvia</taxon>
        <taxon>Autobranchia</taxon>
        <taxon>Pteriomorphia</taxon>
        <taxon>Pterioida</taxon>
        <taxon>Pterioidea</taxon>
        <taxon>Pteriidae</taxon>
        <taxon>Pinctada</taxon>
    </lineage>
</organism>
<feature type="compositionally biased region" description="Low complexity" evidence="11">
    <location>
        <begin position="139"/>
        <end position="151"/>
    </location>
</feature>
<keyword evidence="5 10" id="KW-0175">Coiled coil</keyword>
<evidence type="ECO:0000256" key="11">
    <source>
        <dbReference type="SAM" id="MobiDB-lite"/>
    </source>
</evidence>
<dbReference type="PANTHER" id="PTHR13512:SF2">
    <property type="entry name" value="MEDIATOR OF RNA POLYMERASE II TRANSCRIPTION SUBUNIT 28"/>
    <property type="match status" value="1"/>
</dbReference>
<dbReference type="GO" id="GO:0016592">
    <property type="term" value="C:mediator complex"/>
    <property type="evidence" value="ECO:0007669"/>
    <property type="project" value="TreeGrafter"/>
</dbReference>
<proteinExistence type="inferred from homology"/>
<dbReference type="InterPro" id="IPR021640">
    <property type="entry name" value="Mediator_Med28"/>
</dbReference>
<evidence type="ECO:0000313" key="12">
    <source>
        <dbReference type="EMBL" id="KAK3095278.1"/>
    </source>
</evidence>
<comment type="subcellular location">
    <subcellularLocation>
        <location evidence="1">Nucleus</location>
    </subcellularLocation>
</comment>
<keyword evidence="7" id="KW-0804">Transcription</keyword>